<dbReference type="Proteomes" id="UP001152798">
    <property type="component" value="Chromosome 1"/>
</dbReference>
<accession>A0A9P0EAS9</accession>
<reference evidence="1" key="1">
    <citation type="submission" date="2022-01" db="EMBL/GenBank/DDBJ databases">
        <authorList>
            <person name="King R."/>
        </authorList>
    </citation>
    <scope>NUCLEOTIDE SEQUENCE</scope>
</reference>
<gene>
    <name evidence="1" type="ORF">NEZAVI_LOCUS1685</name>
</gene>
<evidence type="ECO:0000313" key="1">
    <source>
        <dbReference type="EMBL" id="CAH1390486.1"/>
    </source>
</evidence>
<protein>
    <submittedName>
        <fullName evidence="1">Uncharacterized protein</fullName>
    </submittedName>
</protein>
<dbReference type="EMBL" id="OV725077">
    <property type="protein sequence ID" value="CAH1390486.1"/>
    <property type="molecule type" value="Genomic_DNA"/>
</dbReference>
<evidence type="ECO:0000313" key="2">
    <source>
        <dbReference type="Proteomes" id="UP001152798"/>
    </source>
</evidence>
<keyword evidence="2" id="KW-1185">Reference proteome</keyword>
<name>A0A9P0EAS9_NEZVI</name>
<proteinExistence type="predicted"/>
<dbReference type="OrthoDB" id="8189292at2759"/>
<sequence length="76" mass="8249">MPGGLGSSYRSLTGDVYRPTTVYNETKFSVLESMKKAFSFTSNQKTSEPLLNKDQAAVVSRKMPTSANAEKDALLG</sequence>
<dbReference type="AlphaFoldDB" id="A0A9P0EAS9"/>
<organism evidence="1 2">
    <name type="scientific">Nezara viridula</name>
    <name type="common">Southern green stink bug</name>
    <name type="synonym">Cimex viridulus</name>
    <dbReference type="NCBI Taxonomy" id="85310"/>
    <lineage>
        <taxon>Eukaryota</taxon>
        <taxon>Metazoa</taxon>
        <taxon>Ecdysozoa</taxon>
        <taxon>Arthropoda</taxon>
        <taxon>Hexapoda</taxon>
        <taxon>Insecta</taxon>
        <taxon>Pterygota</taxon>
        <taxon>Neoptera</taxon>
        <taxon>Paraneoptera</taxon>
        <taxon>Hemiptera</taxon>
        <taxon>Heteroptera</taxon>
        <taxon>Panheteroptera</taxon>
        <taxon>Pentatomomorpha</taxon>
        <taxon>Pentatomoidea</taxon>
        <taxon>Pentatomidae</taxon>
        <taxon>Pentatominae</taxon>
        <taxon>Nezara</taxon>
    </lineage>
</organism>